<proteinExistence type="predicted"/>
<reference evidence="1" key="1">
    <citation type="submission" date="2021-05" db="EMBL/GenBank/DDBJ databases">
        <authorList>
            <person name="Kaiqin L."/>
            <person name="Jian G."/>
        </authorList>
    </citation>
    <scope>NUCLEOTIDE SEQUENCE</scope>
    <source>
        <strain evidence="1">HDS5</strain>
    </source>
</reference>
<name>A0A975L8M2_9ACTN</name>
<sequence length="49" mass="5503">MYTVAPHRRPHEHPSFGVADLAAPTERHRAGLRFDQRAAARTGPRGWTP</sequence>
<evidence type="ECO:0000313" key="2">
    <source>
        <dbReference type="Proteomes" id="UP000682416"/>
    </source>
</evidence>
<evidence type="ECO:0000313" key="1">
    <source>
        <dbReference type="EMBL" id="QVJ00658.1"/>
    </source>
</evidence>
<organism evidence="1 2">
    <name type="scientific">Nocardiopsis eucommiae</name>
    <dbReference type="NCBI Taxonomy" id="2831970"/>
    <lineage>
        <taxon>Bacteria</taxon>
        <taxon>Bacillati</taxon>
        <taxon>Actinomycetota</taxon>
        <taxon>Actinomycetes</taxon>
        <taxon>Streptosporangiales</taxon>
        <taxon>Nocardiopsidaceae</taxon>
        <taxon>Nocardiopsis</taxon>
    </lineage>
</organism>
<dbReference type="KEGG" id="nec:KGD82_18985"/>
<dbReference type="Proteomes" id="UP000682416">
    <property type="component" value="Chromosome"/>
</dbReference>
<gene>
    <name evidence="1" type="ORF">KGD82_18985</name>
</gene>
<dbReference type="AlphaFoldDB" id="A0A975L8M2"/>
<keyword evidence="2" id="KW-1185">Reference proteome</keyword>
<dbReference type="EMBL" id="CP074402">
    <property type="protein sequence ID" value="QVJ00658.1"/>
    <property type="molecule type" value="Genomic_DNA"/>
</dbReference>
<accession>A0A975L8M2</accession>
<protein>
    <submittedName>
        <fullName evidence="1">Uncharacterized protein</fullName>
    </submittedName>
</protein>